<evidence type="ECO:0000256" key="1">
    <source>
        <dbReference type="SAM" id="MobiDB-lite"/>
    </source>
</evidence>
<evidence type="ECO:0000313" key="2">
    <source>
        <dbReference type="EMBL" id="VDN49728.1"/>
    </source>
</evidence>
<dbReference type="AlphaFoldDB" id="A0A183F165"/>
<reference evidence="4" key="1">
    <citation type="submission" date="2016-06" db="UniProtKB">
        <authorList>
            <consortium name="WormBaseParasite"/>
        </authorList>
    </citation>
    <scope>IDENTIFICATION</scope>
</reference>
<dbReference type="WBParaSite" id="GPUH_0002698601-mRNA-1">
    <property type="protein sequence ID" value="GPUH_0002698601-mRNA-1"/>
    <property type="gene ID" value="GPUH_0002698601"/>
</dbReference>
<organism evidence="4">
    <name type="scientific">Gongylonema pulchrum</name>
    <dbReference type="NCBI Taxonomy" id="637853"/>
    <lineage>
        <taxon>Eukaryota</taxon>
        <taxon>Metazoa</taxon>
        <taxon>Ecdysozoa</taxon>
        <taxon>Nematoda</taxon>
        <taxon>Chromadorea</taxon>
        <taxon>Rhabditida</taxon>
        <taxon>Spirurina</taxon>
        <taxon>Spiruromorpha</taxon>
        <taxon>Spiruroidea</taxon>
        <taxon>Gongylonematidae</taxon>
        <taxon>Gongylonema</taxon>
    </lineage>
</organism>
<evidence type="ECO:0000313" key="3">
    <source>
        <dbReference type="Proteomes" id="UP000271098"/>
    </source>
</evidence>
<dbReference type="EMBL" id="UYRT01116107">
    <property type="protein sequence ID" value="VDN49728.1"/>
    <property type="molecule type" value="Genomic_DNA"/>
</dbReference>
<accession>A0A183F165</accession>
<feature type="compositionally biased region" description="Low complexity" evidence="1">
    <location>
        <begin position="27"/>
        <end position="37"/>
    </location>
</feature>
<keyword evidence="3" id="KW-1185">Reference proteome</keyword>
<gene>
    <name evidence="2" type="ORF">GPUH_LOCUS26956</name>
</gene>
<protein>
    <submittedName>
        <fullName evidence="4">Flagellar motor protein MotB</fullName>
    </submittedName>
</protein>
<evidence type="ECO:0000313" key="4">
    <source>
        <dbReference type="WBParaSite" id="GPUH_0002698601-mRNA-1"/>
    </source>
</evidence>
<name>A0A183F165_9BILA</name>
<sequence length="57" mass="5939">MLPSVDPAPALDSEVKNSENRSSTIDPATPAALPAAPSIDVEKGNPELIDNLVIRNS</sequence>
<proteinExistence type="predicted"/>
<dbReference type="Proteomes" id="UP000271098">
    <property type="component" value="Unassembled WGS sequence"/>
</dbReference>
<reference evidence="2 3" key="2">
    <citation type="submission" date="2018-11" db="EMBL/GenBank/DDBJ databases">
        <authorList>
            <consortium name="Pathogen Informatics"/>
        </authorList>
    </citation>
    <scope>NUCLEOTIDE SEQUENCE [LARGE SCALE GENOMIC DNA]</scope>
</reference>
<feature type="region of interest" description="Disordered" evidence="1">
    <location>
        <begin position="1"/>
        <end position="43"/>
    </location>
</feature>